<name>A0ABP8PGR8_9NOCA</name>
<reference evidence="2" key="1">
    <citation type="journal article" date="2019" name="Int. J. Syst. Evol. Microbiol.">
        <title>The Global Catalogue of Microorganisms (GCM) 10K type strain sequencing project: providing services to taxonomists for standard genome sequencing and annotation.</title>
        <authorList>
            <consortium name="The Broad Institute Genomics Platform"/>
            <consortium name="The Broad Institute Genome Sequencing Center for Infectious Disease"/>
            <person name="Wu L."/>
            <person name="Ma J."/>
        </authorList>
    </citation>
    <scope>NUCLEOTIDE SEQUENCE [LARGE SCALE GENOMIC DNA]</scope>
    <source>
        <strain evidence="2">JCM 32206</strain>
    </source>
</reference>
<evidence type="ECO:0000313" key="1">
    <source>
        <dbReference type="EMBL" id="GAA4487248.1"/>
    </source>
</evidence>
<evidence type="ECO:0008006" key="3">
    <source>
        <dbReference type="Google" id="ProtNLM"/>
    </source>
</evidence>
<comment type="caution">
    <text evidence="1">The sequence shown here is derived from an EMBL/GenBank/DDBJ whole genome shotgun (WGS) entry which is preliminary data.</text>
</comment>
<evidence type="ECO:0000313" key="2">
    <source>
        <dbReference type="Proteomes" id="UP001501183"/>
    </source>
</evidence>
<gene>
    <name evidence="1" type="ORF">GCM10023094_45340</name>
</gene>
<dbReference type="Proteomes" id="UP001501183">
    <property type="component" value="Unassembled WGS sequence"/>
</dbReference>
<protein>
    <recommendedName>
        <fullName evidence="3">Secreted protein</fullName>
    </recommendedName>
</protein>
<proteinExistence type="predicted"/>
<sequence length="98" mass="10200">MLFAFAALGPVGSVVTPTAAGVVPVGAGTAPGASSVIDTTGTARTKEIAATRREGALRDPPWRCVQWRVQTWWPMAGPVSSNGRYIDDCASSGRARRA</sequence>
<dbReference type="EMBL" id="BAABFB010000066">
    <property type="protein sequence ID" value="GAA4487248.1"/>
    <property type="molecule type" value="Genomic_DNA"/>
</dbReference>
<organism evidence="1 2">
    <name type="scientific">Rhodococcus olei</name>
    <dbReference type="NCBI Taxonomy" id="2161675"/>
    <lineage>
        <taxon>Bacteria</taxon>
        <taxon>Bacillati</taxon>
        <taxon>Actinomycetota</taxon>
        <taxon>Actinomycetes</taxon>
        <taxon>Mycobacteriales</taxon>
        <taxon>Nocardiaceae</taxon>
        <taxon>Rhodococcus</taxon>
    </lineage>
</organism>
<keyword evidence="2" id="KW-1185">Reference proteome</keyword>
<accession>A0ABP8PGR8</accession>